<evidence type="ECO:0000259" key="1">
    <source>
        <dbReference type="Pfam" id="PF25250"/>
    </source>
</evidence>
<feature type="domain" description="DUF7852" evidence="1">
    <location>
        <begin position="200"/>
        <end position="345"/>
    </location>
</feature>
<sequence>MERRYYSRRNYNQLKIKQYEEYIRRLNRYYIYMKKNYEEYIKKQNQQYIYMKNKYEEYIKMQNKQYVYMQKNYEEYIENQNKYYLYNKKSDEEHSKENKDIINTTQSEFFDFFKTLNIEDSSTNAFGIKKSISEFPEANIKENNLEYKRNDLSKNEYLDNKSNTSSTDSPKGKLLEEIYEELCEENDKELLKQIHKESLEENSNELLQESDKEINEVEAKESVKSSDKKLLELADQKLIEENYNTIVKEEVSKNINISTKGLYANLPVILAETNITISVEDTITLDQEVNEIKLIKINVFLTKSRLIPFPSSISENNSGMLFVTGFIRNNIEYESKSTNEEKVENSSGNIRYCTVEVPFNFTTRIIYTRPPIFTENTTINEVEFFNGRLKVCDVYKDSVIDCEQYEQSLVFTEVFNEKPFVELVKANFIEVDINRNPILSNETTIKQEVTKLKERIIVNLMIRVLQKQQLRVEIE</sequence>
<accession>A0A9X3XLC4</accession>
<organism evidence="2 3">
    <name type="scientific">Clostridium tertium</name>
    <dbReference type="NCBI Taxonomy" id="1559"/>
    <lineage>
        <taxon>Bacteria</taxon>
        <taxon>Bacillati</taxon>
        <taxon>Bacillota</taxon>
        <taxon>Clostridia</taxon>
        <taxon>Eubacteriales</taxon>
        <taxon>Clostridiaceae</taxon>
        <taxon>Clostridium</taxon>
    </lineage>
</organism>
<dbReference type="InterPro" id="IPR057174">
    <property type="entry name" value="DUF7852"/>
</dbReference>
<dbReference type="NCBIfam" id="NF045794">
    <property type="entry name" value="CsxC_fam"/>
    <property type="match status" value="1"/>
</dbReference>
<dbReference type="Proteomes" id="UP001141183">
    <property type="component" value="Unassembled WGS sequence"/>
</dbReference>
<keyword evidence="3" id="KW-1185">Reference proteome</keyword>
<name>A0A9X3XLC4_9CLOT</name>
<gene>
    <name evidence="2" type="ORF">NE398_16410</name>
</gene>
<proteinExistence type="predicted"/>
<reference evidence="2" key="1">
    <citation type="submission" date="2022-05" db="EMBL/GenBank/DDBJ databases">
        <title>Draft genome sequence of Clostridium tertium strain CP3 isolated from Peru.</title>
        <authorList>
            <person name="Hurtado R."/>
            <person name="Lima L."/>
            <person name="Sousa T."/>
            <person name="Jaiswal A.K."/>
            <person name="Tiwari S."/>
            <person name="Maturrano L."/>
            <person name="Brenig B."/>
            <person name="Azevedo V."/>
        </authorList>
    </citation>
    <scope>NUCLEOTIDE SEQUENCE</scope>
    <source>
        <strain evidence="2">CP3</strain>
    </source>
</reference>
<evidence type="ECO:0000313" key="3">
    <source>
        <dbReference type="Proteomes" id="UP001141183"/>
    </source>
</evidence>
<evidence type="ECO:0000313" key="2">
    <source>
        <dbReference type="EMBL" id="MDC4241720.1"/>
    </source>
</evidence>
<protein>
    <recommendedName>
        <fullName evidence="1">DUF7852 domain-containing protein</fullName>
    </recommendedName>
</protein>
<dbReference type="AlphaFoldDB" id="A0A9X3XLC4"/>
<dbReference type="EMBL" id="JAMRYU010000018">
    <property type="protein sequence ID" value="MDC4241720.1"/>
    <property type="molecule type" value="Genomic_DNA"/>
</dbReference>
<dbReference type="Pfam" id="PF25250">
    <property type="entry name" value="DUF7852"/>
    <property type="match status" value="1"/>
</dbReference>
<dbReference type="InterPro" id="IPR054845">
    <property type="entry name" value="Exosporium_prot_C"/>
</dbReference>
<comment type="caution">
    <text evidence="2">The sequence shown here is derived from an EMBL/GenBank/DDBJ whole genome shotgun (WGS) entry which is preliminary data.</text>
</comment>
<dbReference type="RefSeq" id="WP_111930751.1">
    <property type="nucleotide sequence ID" value="NZ_JALDMI010000009.1"/>
</dbReference>